<evidence type="ECO:0000259" key="2">
    <source>
        <dbReference type="Pfam" id="PF00155"/>
    </source>
</evidence>
<protein>
    <recommendedName>
        <fullName evidence="2">Aminotransferase class I/classII large domain-containing protein</fullName>
    </recommendedName>
</protein>
<proteinExistence type="predicted"/>
<name>A0A9N9ZG58_9HYPO</name>
<dbReference type="InterPro" id="IPR015424">
    <property type="entry name" value="PyrdxlP-dep_Trfase"/>
</dbReference>
<comment type="caution">
    <text evidence="3">The sequence shown here is derived from an EMBL/GenBank/DDBJ whole genome shotgun (WGS) entry which is preliminary data.</text>
</comment>
<dbReference type="Proteomes" id="UP000775872">
    <property type="component" value="Unassembled WGS sequence"/>
</dbReference>
<feature type="domain" description="Aminotransferase class I/classII large" evidence="2">
    <location>
        <begin position="55"/>
        <end position="436"/>
    </location>
</feature>
<gene>
    <name evidence="3" type="ORF">CSOL1703_00016649</name>
</gene>
<evidence type="ECO:0000256" key="1">
    <source>
        <dbReference type="ARBA" id="ARBA00022898"/>
    </source>
</evidence>
<reference evidence="3" key="1">
    <citation type="submission" date="2021-10" db="EMBL/GenBank/DDBJ databases">
        <authorList>
            <person name="Piombo E."/>
        </authorList>
    </citation>
    <scope>NUCLEOTIDE SEQUENCE</scope>
</reference>
<dbReference type="InterPro" id="IPR015422">
    <property type="entry name" value="PyrdxlP-dep_Trfase_small"/>
</dbReference>
<keyword evidence="1" id="KW-0663">Pyridoxal phosphate</keyword>
<evidence type="ECO:0000313" key="4">
    <source>
        <dbReference type="Proteomes" id="UP000775872"/>
    </source>
</evidence>
<keyword evidence="4" id="KW-1185">Reference proteome</keyword>
<dbReference type="CDD" id="cd00609">
    <property type="entry name" value="AAT_like"/>
    <property type="match status" value="1"/>
</dbReference>
<dbReference type="InterPro" id="IPR015421">
    <property type="entry name" value="PyrdxlP-dep_Trfase_major"/>
</dbReference>
<dbReference type="SUPFAM" id="SSF53383">
    <property type="entry name" value="PLP-dependent transferases"/>
    <property type="match status" value="1"/>
</dbReference>
<dbReference type="PRINTS" id="PR00753">
    <property type="entry name" value="ACCSYNTHASE"/>
</dbReference>
<dbReference type="OrthoDB" id="7042322at2759"/>
<sequence length="450" mass="50747">MQPKDYLSARALENLSREVNWRDLRKTLSKPYDSVTRPDGRINLGLAESTLMHQELATHIKANFEIDLAAHLTYGSGPNGSPLLLQALSRFINRRFGPVIPVTGDELIISSGLAAAIDCLTWNICDEGDGILVPQPFYAGFITDIELRSRARVLPVSYRRKGRPYHLLDAFDPEITHQALQDALEKYDRSGVKIRAVLISNPHNPLGRCHSTRTLQEIARFCQLHEMHLISDEIYANSTFRNPSCLDAEPFRSLLSIDLASLIHPERVHVLYGMSKDFCANGLRLGAVHTRNAALREAMATLNIFSWPAYVTQDMWARILLDEPFIEKFIGLNQDRLANCYTTFTSFLDKYEIPYLPGGNAGFFIWTRLIREPATRTPEAAHKSVLSLKEELLGACLSNGLFIRDGAKYFDEAPEGGWFRITFTVDEHILEVATTRLLKSLRETGLLCES</sequence>
<dbReference type="GO" id="GO:0008483">
    <property type="term" value="F:transaminase activity"/>
    <property type="evidence" value="ECO:0007669"/>
    <property type="project" value="TreeGrafter"/>
</dbReference>
<dbReference type="InterPro" id="IPR050478">
    <property type="entry name" value="Ethylene_sulfur-biosynth"/>
</dbReference>
<accession>A0A9N9ZG58</accession>
<dbReference type="Gene3D" id="3.40.640.10">
    <property type="entry name" value="Type I PLP-dependent aspartate aminotransferase-like (Major domain)"/>
    <property type="match status" value="1"/>
</dbReference>
<dbReference type="PANTHER" id="PTHR43795:SF39">
    <property type="entry name" value="AMINOTRANSFERASE CLASS I_CLASSII DOMAIN-CONTAINING PROTEIN"/>
    <property type="match status" value="1"/>
</dbReference>
<dbReference type="AlphaFoldDB" id="A0A9N9ZG58"/>
<evidence type="ECO:0000313" key="3">
    <source>
        <dbReference type="EMBL" id="CAH0054584.1"/>
    </source>
</evidence>
<dbReference type="GO" id="GO:0030170">
    <property type="term" value="F:pyridoxal phosphate binding"/>
    <property type="evidence" value="ECO:0007669"/>
    <property type="project" value="InterPro"/>
</dbReference>
<dbReference type="EMBL" id="CABFOC020000050">
    <property type="protein sequence ID" value="CAH0054584.1"/>
    <property type="molecule type" value="Genomic_DNA"/>
</dbReference>
<organism evidence="3 4">
    <name type="scientific">Clonostachys solani</name>
    <dbReference type="NCBI Taxonomy" id="160281"/>
    <lineage>
        <taxon>Eukaryota</taxon>
        <taxon>Fungi</taxon>
        <taxon>Dikarya</taxon>
        <taxon>Ascomycota</taxon>
        <taxon>Pezizomycotina</taxon>
        <taxon>Sordariomycetes</taxon>
        <taxon>Hypocreomycetidae</taxon>
        <taxon>Hypocreales</taxon>
        <taxon>Bionectriaceae</taxon>
        <taxon>Clonostachys</taxon>
    </lineage>
</organism>
<dbReference type="InterPro" id="IPR004839">
    <property type="entry name" value="Aminotransferase_I/II_large"/>
</dbReference>
<dbReference type="PANTHER" id="PTHR43795">
    <property type="entry name" value="BIFUNCTIONAL ASPARTATE AMINOTRANSFERASE AND GLUTAMATE/ASPARTATE-PREPHENATE AMINOTRANSFERASE-RELATED"/>
    <property type="match status" value="1"/>
</dbReference>
<dbReference type="GO" id="GO:0006520">
    <property type="term" value="P:amino acid metabolic process"/>
    <property type="evidence" value="ECO:0007669"/>
    <property type="project" value="TreeGrafter"/>
</dbReference>
<dbReference type="Gene3D" id="3.90.1150.10">
    <property type="entry name" value="Aspartate Aminotransferase, domain 1"/>
    <property type="match status" value="1"/>
</dbReference>
<dbReference type="Pfam" id="PF00155">
    <property type="entry name" value="Aminotran_1_2"/>
    <property type="match status" value="1"/>
</dbReference>